<dbReference type="OMA" id="ISIRHED"/>
<feature type="region of interest" description="Disordered" evidence="1">
    <location>
        <begin position="1"/>
        <end position="65"/>
    </location>
</feature>
<reference evidence="2 3" key="1">
    <citation type="journal article" date="2019" name="Sci. Rep.">
        <title>Nanopore sequencing improves the draft genome of the human pathogenic amoeba Naegleria fowleri.</title>
        <authorList>
            <person name="Liechti N."/>
            <person name="Schurch N."/>
            <person name="Bruggmann R."/>
            <person name="Wittwer M."/>
        </authorList>
    </citation>
    <scope>NUCLEOTIDE SEQUENCE [LARGE SCALE GENOMIC DNA]</scope>
    <source>
        <strain evidence="2 3">ATCC 30894</strain>
    </source>
</reference>
<dbReference type="GeneID" id="68107455"/>
<dbReference type="OrthoDB" id="10257155at2759"/>
<organism evidence="2 3">
    <name type="scientific">Naegleria fowleri</name>
    <name type="common">Brain eating amoeba</name>
    <dbReference type="NCBI Taxonomy" id="5763"/>
    <lineage>
        <taxon>Eukaryota</taxon>
        <taxon>Discoba</taxon>
        <taxon>Heterolobosea</taxon>
        <taxon>Tetramitia</taxon>
        <taxon>Eutetramitia</taxon>
        <taxon>Vahlkampfiidae</taxon>
        <taxon>Naegleria</taxon>
    </lineage>
</organism>
<keyword evidence="3" id="KW-1185">Reference proteome</keyword>
<evidence type="ECO:0000256" key="1">
    <source>
        <dbReference type="SAM" id="MobiDB-lite"/>
    </source>
</evidence>
<sequence>MKRARIKSKTVSHRVDDDHKVDRSHDSINSKLGSEDQNTSLKTLSNDRKAEYSENGLHSGLEKESEAMDRKLKKFLDDDDLMNSYLREEQISSSQSRSRKKISPAILELLEAKKRILTTLWEDSETNWAHRETFMHSHFNEDAHKNFEQISKETMRVFEIRWLDLRIKGLIEQRENSLRSLRNICEKNSLHPKESGYIDSKLFEKLVGDEIVLFRTISLYIIEYIETWKSKQTETDRDVYLFEDNDYILKMSSDLKPLVERFSQLYNYLEEKELNFQSPLFLPKNPRMYFKYYGQRLDALENSDFEENQSIISKTTSGTLDEGSSFFLTSVKKNSDDFSDDEELEIKPTRDTATNRSMRSATSQNTINMLIALNQEIARKAPQTGSFGKVQHFNEETTLLEEDPDDLDDDENRLVYNRVMSADKQSDISQPKDLLEQIQVQMQLPPLLVNQAYSDRTKRHKKYTEPLISIRHEDLLEQLERRNPLHYKDLMEKDLIEFSSDLQNTFNQEHSSSKRDKDLLRSLLSDSESNTMEMIQTLDEQTKVHNIDLASTKKVLLKKDKLIQKFKQQEEKNQINEMYEKMLEEQHAAKTKLEILRKRHIASTFANAKSPQATSTTINTLRLKFAPPDPVREMRRLALAEKHIAAHERATSTHYYHI</sequence>
<name>A0A6A5CJ09_NAEFO</name>
<feature type="compositionally biased region" description="Basic residues" evidence="1">
    <location>
        <begin position="1"/>
        <end position="12"/>
    </location>
</feature>
<proteinExistence type="predicted"/>
<dbReference type="RefSeq" id="XP_044569911.1">
    <property type="nucleotide sequence ID" value="XM_044705556.1"/>
</dbReference>
<feature type="compositionally biased region" description="Basic and acidic residues" evidence="1">
    <location>
        <begin position="13"/>
        <end position="28"/>
    </location>
</feature>
<dbReference type="Proteomes" id="UP000444721">
    <property type="component" value="Unassembled WGS sequence"/>
</dbReference>
<protein>
    <submittedName>
        <fullName evidence="2">Uncharacterized protein</fullName>
    </submittedName>
</protein>
<comment type="caution">
    <text evidence="2">The sequence shown here is derived from an EMBL/GenBank/DDBJ whole genome shotgun (WGS) entry which is preliminary data.</text>
</comment>
<dbReference type="AlphaFoldDB" id="A0A6A5CJ09"/>
<dbReference type="VEuPathDB" id="AmoebaDB:NfTy_024720"/>
<evidence type="ECO:0000313" key="2">
    <source>
        <dbReference type="EMBL" id="KAF0985198.1"/>
    </source>
</evidence>
<dbReference type="EMBL" id="VFQX01000001">
    <property type="protein sequence ID" value="KAF0985198.1"/>
    <property type="molecule type" value="Genomic_DNA"/>
</dbReference>
<dbReference type="VEuPathDB" id="AmoebaDB:FDP41_000237"/>
<feature type="compositionally biased region" description="Polar residues" evidence="1">
    <location>
        <begin position="29"/>
        <end position="44"/>
    </location>
</feature>
<gene>
    <name evidence="2" type="ORF">FDP41_000237</name>
</gene>
<dbReference type="VEuPathDB" id="AmoebaDB:NF0060670"/>
<accession>A0A6A5CJ09</accession>
<evidence type="ECO:0000313" key="3">
    <source>
        <dbReference type="Proteomes" id="UP000444721"/>
    </source>
</evidence>